<proteinExistence type="predicted"/>
<dbReference type="RefSeq" id="WP_002509288.1">
    <property type="nucleotide sequence ID" value="NZ_AP019698.1"/>
</dbReference>
<dbReference type="Proteomes" id="UP000254956">
    <property type="component" value="Unassembled WGS sequence"/>
</dbReference>
<dbReference type="GeneID" id="97287036"/>
<protein>
    <submittedName>
        <fullName evidence="3">Membrane protein</fullName>
    </submittedName>
</protein>
<evidence type="ECO:0000313" key="2">
    <source>
        <dbReference type="EMBL" id="GEQ00871.1"/>
    </source>
</evidence>
<name>A0A2T7BU71_9STAP</name>
<feature type="transmembrane region" description="Helical" evidence="1">
    <location>
        <begin position="57"/>
        <end position="79"/>
    </location>
</feature>
<gene>
    <name evidence="3" type="ORF">NCTC12413_00688</name>
    <name evidence="2" type="ORF">SAR03_19080</name>
</gene>
<reference evidence="3 4" key="1">
    <citation type="submission" date="2018-06" db="EMBL/GenBank/DDBJ databases">
        <authorList>
            <consortium name="Pathogen Informatics"/>
            <person name="Doyle S."/>
        </authorList>
    </citation>
    <scope>NUCLEOTIDE SEQUENCE [LARGE SCALE GENOMIC DNA]</scope>
    <source>
        <strain evidence="3 4">NCTC12413</strain>
    </source>
</reference>
<evidence type="ECO:0000313" key="4">
    <source>
        <dbReference type="Proteomes" id="UP000254956"/>
    </source>
</evidence>
<dbReference type="EMBL" id="UGZE01000001">
    <property type="protein sequence ID" value="SUJ13269.1"/>
    <property type="molecule type" value="Genomic_DNA"/>
</dbReference>
<accession>A0A2T7BU71</accession>
<dbReference type="EMBL" id="BKAV01000022">
    <property type="protein sequence ID" value="GEQ00871.1"/>
    <property type="molecule type" value="Genomic_DNA"/>
</dbReference>
<organism evidence="3 4">
    <name type="scientific">Staphylococcus arlettae</name>
    <dbReference type="NCBI Taxonomy" id="29378"/>
    <lineage>
        <taxon>Bacteria</taxon>
        <taxon>Bacillati</taxon>
        <taxon>Bacillota</taxon>
        <taxon>Bacilli</taxon>
        <taxon>Bacillales</taxon>
        <taxon>Staphylococcaceae</taxon>
        <taxon>Staphylococcus</taxon>
    </lineage>
</organism>
<keyword evidence="1" id="KW-1133">Transmembrane helix</keyword>
<dbReference type="Proteomes" id="UP000321598">
    <property type="component" value="Unassembled WGS sequence"/>
</dbReference>
<evidence type="ECO:0000256" key="1">
    <source>
        <dbReference type="SAM" id="Phobius"/>
    </source>
</evidence>
<reference evidence="2 5" key="2">
    <citation type="submission" date="2019-07" db="EMBL/GenBank/DDBJ databases">
        <title>Whole genome shotgun sequence of Staphylococcus arlettae NBRC 109765.</title>
        <authorList>
            <person name="Hosoyama A."/>
            <person name="Uohara A."/>
            <person name="Ohji S."/>
            <person name="Ichikawa N."/>
        </authorList>
    </citation>
    <scope>NUCLEOTIDE SEQUENCE [LARGE SCALE GENOMIC DNA]</scope>
    <source>
        <strain evidence="2 5">NBRC 109765</strain>
    </source>
</reference>
<feature type="transmembrane region" description="Helical" evidence="1">
    <location>
        <begin position="30"/>
        <end position="50"/>
    </location>
</feature>
<evidence type="ECO:0000313" key="3">
    <source>
        <dbReference type="EMBL" id="SUJ13269.1"/>
    </source>
</evidence>
<keyword evidence="1" id="KW-0472">Membrane</keyword>
<keyword evidence="1" id="KW-0812">Transmembrane</keyword>
<keyword evidence="5" id="KW-1185">Reference proteome</keyword>
<evidence type="ECO:0000313" key="5">
    <source>
        <dbReference type="Proteomes" id="UP000321598"/>
    </source>
</evidence>
<sequence length="83" mass="9488">MRIIIILLLLVANLFVFIQSASQTLSIDNLSLRILLVALTLVLSTFFLLLRSNKVATYLSIITLIFSLIHIIYIAHTAYEYIY</sequence>
<dbReference type="AlphaFoldDB" id="A0A2T7BU71"/>